<dbReference type="PANTHER" id="PTHR33281:SF19">
    <property type="entry name" value="VOLTAGE-DEPENDENT ANION CHANNEL-FORMING PROTEIN YNEE"/>
    <property type="match status" value="1"/>
</dbReference>
<proteinExistence type="predicted"/>
<dbReference type="VEuPathDB" id="CryptoDB:Cvel_31758"/>
<evidence type="ECO:0000256" key="8">
    <source>
        <dbReference type="SAM" id="MobiDB-lite"/>
    </source>
</evidence>
<accession>A0A0G4HUF2</accession>
<keyword evidence="3" id="KW-1003">Cell membrane</keyword>
<evidence type="ECO:0000256" key="3">
    <source>
        <dbReference type="ARBA" id="ARBA00022475"/>
    </source>
</evidence>
<name>A0A0G4HUF2_9ALVE</name>
<protein>
    <recommendedName>
        <fullName evidence="11">Bestrophin homolog</fullName>
    </recommendedName>
</protein>
<feature type="transmembrane region" description="Helical" evidence="9">
    <location>
        <begin position="326"/>
        <end position="350"/>
    </location>
</feature>
<keyword evidence="6" id="KW-0406">Ion transport</keyword>
<keyword evidence="7 9" id="KW-0472">Membrane</keyword>
<comment type="subcellular location">
    <subcellularLocation>
        <location evidence="1">Cell membrane</location>
        <topology evidence="1">Multi-pass membrane protein</topology>
    </subcellularLocation>
</comment>
<evidence type="ECO:0000256" key="9">
    <source>
        <dbReference type="SAM" id="Phobius"/>
    </source>
</evidence>
<dbReference type="InterPro" id="IPR044669">
    <property type="entry name" value="YneE/VCCN1/2-like"/>
</dbReference>
<evidence type="ECO:0000256" key="6">
    <source>
        <dbReference type="ARBA" id="ARBA00023065"/>
    </source>
</evidence>
<evidence type="ECO:0000256" key="1">
    <source>
        <dbReference type="ARBA" id="ARBA00004651"/>
    </source>
</evidence>
<evidence type="ECO:0008006" key="11">
    <source>
        <dbReference type="Google" id="ProtNLM"/>
    </source>
</evidence>
<organism evidence="10">
    <name type="scientific">Chromera velia CCMP2878</name>
    <dbReference type="NCBI Taxonomy" id="1169474"/>
    <lineage>
        <taxon>Eukaryota</taxon>
        <taxon>Sar</taxon>
        <taxon>Alveolata</taxon>
        <taxon>Colpodellida</taxon>
        <taxon>Chromeraceae</taxon>
        <taxon>Chromera</taxon>
    </lineage>
</organism>
<feature type="compositionally biased region" description="Basic and acidic residues" evidence="8">
    <location>
        <begin position="42"/>
        <end position="58"/>
    </location>
</feature>
<evidence type="ECO:0000313" key="10">
    <source>
        <dbReference type="EMBL" id="CEM47973.1"/>
    </source>
</evidence>
<feature type="transmembrane region" description="Helical" evidence="9">
    <location>
        <begin position="148"/>
        <end position="170"/>
    </location>
</feature>
<feature type="transmembrane region" description="Helical" evidence="9">
    <location>
        <begin position="356"/>
        <end position="374"/>
    </location>
</feature>
<sequence length="420" mass="45972">MSTHSPALSVSGNTKRGHNDFADASIRFALPKPSKGSSGSVRDARDTEAAGDGKREDAAAPAPKPGQNERRLAVSVSQSQSPIPVQAWSMRRYSPFEWVYDLLCIHKSRVFWRILPRLFFNVVWAGVCPFLPWKLIPVPLTLPLPASALIFPLSVFSATLVLLLVLRLSLALERLYEGRKLWGSLVLLCRWMAVETSLIFPLESSVAVALPCQKRVRALLSALLPVTQRHLEGSRDLEGVQGLLETDKAALRLVGNPPLYIMKSLSQALNQAEIGIETTERRKVSEPRMAALRHVLREMISAVGACERISKSPVAFSTSRNISRMLTFFFLLYPLLAFTHPSGTVFPLQLEGGLRAALPCVVGAAALSFALLAVDESAKVVEDPFDPAGGQLPMEGLCQTVREDLVDVFAPPSTKIFVDV</sequence>
<evidence type="ECO:0000256" key="2">
    <source>
        <dbReference type="ARBA" id="ARBA00022448"/>
    </source>
</evidence>
<evidence type="ECO:0000256" key="4">
    <source>
        <dbReference type="ARBA" id="ARBA00022692"/>
    </source>
</evidence>
<gene>
    <name evidence="10" type="ORF">Cvel_31758</name>
</gene>
<dbReference type="AlphaFoldDB" id="A0A0G4HUF2"/>
<dbReference type="Pfam" id="PF25539">
    <property type="entry name" value="Bestrophin_2"/>
    <property type="match status" value="1"/>
</dbReference>
<dbReference type="PANTHER" id="PTHR33281">
    <property type="entry name" value="UPF0187 PROTEIN YNEE"/>
    <property type="match status" value="1"/>
</dbReference>
<keyword evidence="5 9" id="KW-1133">Transmembrane helix</keyword>
<keyword evidence="2" id="KW-0813">Transport</keyword>
<dbReference type="GO" id="GO:0005886">
    <property type="term" value="C:plasma membrane"/>
    <property type="evidence" value="ECO:0007669"/>
    <property type="project" value="UniProtKB-SubCell"/>
</dbReference>
<dbReference type="PhylomeDB" id="A0A0G4HUF2"/>
<feature type="region of interest" description="Disordered" evidence="8">
    <location>
        <begin position="28"/>
        <end position="77"/>
    </location>
</feature>
<keyword evidence="4 9" id="KW-0812">Transmembrane</keyword>
<feature type="transmembrane region" description="Helical" evidence="9">
    <location>
        <begin position="118"/>
        <end position="136"/>
    </location>
</feature>
<evidence type="ECO:0000256" key="5">
    <source>
        <dbReference type="ARBA" id="ARBA00022989"/>
    </source>
</evidence>
<dbReference type="GO" id="GO:0005254">
    <property type="term" value="F:chloride channel activity"/>
    <property type="evidence" value="ECO:0007669"/>
    <property type="project" value="InterPro"/>
</dbReference>
<dbReference type="EMBL" id="CDMZ01003897">
    <property type="protein sequence ID" value="CEM47973.1"/>
    <property type="molecule type" value="Genomic_DNA"/>
</dbReference>
<reference evidence="10" key="1">
    <citation type="submission" date="2014-11" db="EMBL/GenBank/DDBJ databases">
        <authorList>
            <person name="Otto D Thomas"/>
            <person name="Naeem Raeece"/>
        </authorList>
    </citation>
    <scope>NUCLEOTIDE SEQUENCE</scope>
</reference>
<evidence type="ECO:0000256" key="7">
    <source>
        <dbReference type="ARBA" id="ARBA00023136"/>
    </source>
</evidence>